<keyword evidence="4" id="KW-1185">Reference proteome</keyword>
<dbReference type="RefSeq" id="WP_345369112.1">
    <property type="nucleotide sequence ID" value="NZ_BAABJX010000011.1"/>
</dbReference>
<keyword evidence="1" id="KW-1133">Transmembrane helix</keyword>
<keyword evidence="3" id="KW-0378">Hydrolase</keyword>
<organism evidence="3 4">
    <name type="scientific">Algivirga pacifica</name>
    <dbReference type="NCBI Taxonomy" id="1162670"/>
    <lineage>
        <taxon>Bacteria</taxon>
        <taxon>Pseudomonadati</taxon>
        <taxon>Bacteroidota</taxon>
        <taxon>Cytophagia</taxon>
        <taxon>Cytophagales</taxon>
        <taxon>Flammeovirgaceae</taxon>
        <taxon>Algivirga</taxon>
    </lineage>
</organism>
<feature type="transmembrane region" description="Helical" evidence="1">
    <location>
        <begin position="14"/>
        <end position="36"/>
    </location>
</feature>
<sequence length="341" mass="39350">MEFRKGRMKKLKKILYIALYLITILIAVGSLLSVFRNTESRYLKLLDFPRIQFFITSVISFILFLIFAKKRQWYDYLVAMSLIGGMVVQGSYIINYTPLVSKTVPSVGEEPLAAEDQISILLINVKMTNRNAQPALDLIARKQPDIVIAMEVDDWWETKLEPIETQYPYTQETTNSVTYGMTIFSKLPLKDVKVNYLNNPQVPSFESIVELKNGKKILLYSMHPVPPTHHEGLPDNKGQEEKAMVKLGEKIEDRNYPIIVAGDFNDVSWGATNKLTKTEDLLYDVRVGRGFYNSYHADNFLMRWPLDHVFVSKEFKLVELQRLENIDSDHFPIYVKLALVL</sequence>
<feature type="domain" description="Endonuclease/exonuclease/phosphatase" evidence="2">
    <location>
        <begin position="124"/>
        <end position="330"/>
    </location>
</feature>
<dbReference type="InterPro" id="IPR036691">
    <property type="entry name" value="Endo/exonu/phosph_ase_sf"/>
</dbReference>
<dbReference type="SUPFAM" id="SSF56219">
    <property type="entry name" value="DNase I-like"/>
    <property type="match status" value="1"/>
</dbReference>
<dbReference type="Proteomes" id="UP001500298">
    <property type="component" value="Unassembled WGS sequence"/>
</dbReference>
<dbReference type="InterPro" id="IPR005135">
    <property type="entry name" value="Endo/exonuclease/phosphatase"/>
</dbReference>
<gene>
    <name evidence="3" type="ORF">GCM10023331_06180</name>
</gene>
<dbReference type="GO" id="GO:0004519">
    <property type="term" value="F:endonuclease activity"/>
    <property type="evidence" value="ECO:0007669"/>
    <property type="project" value="UniProtKB-KW"/>
</dbReference>
<keyword evidence="3" id="KW-0255">Endonuclease</keyword>
<dbReference type="Pfam" id="PF03372">
    <property type="entry name" value="Exo_endo_phos"/>
    <property type="match status" value="1"/>
</dbReference>
<evidence type="ECO:0000313" key="4">
    <source>
        <dbReference type="Proteomes" id="UP001500298"/>
    </source>
</evidence>
<accession>A0ABP9D0N9</accession>
<proteinExistence type="predicted"/>
<feature type="transmembrane region" description="Helical" evidence="1">
    <location>
        <begin position="74"/>
        <end position="94"/>
    </location>
</feature>
<keyword evidence="3" id="KW-0540">Nuclease</keyword>
<name>A0ABP9D0N9_9BACT</name>
<evidence type="ECO:0000259" key="2">
    <source>
        <dbReference type="Pfam" id="PF03372"/>
    </source>
</evidence>
<reference evidence="4" key="1">
    <citation type="journal article" date="2019" name="Int. J. Syst. Evol. Microbiol.">
        <title>The Global Catalogue of Microorganisms (GCM) 10K type strain sequencing project: providing services to taxonomists for standard genome sequencing and annotation.</title>
        <authorList>
            <consortium name="The Broad Institute Genomics Platform"/>
            <consortium name="The Broad Institute Genome Sequencing Center for Infectious Disease"/>
            <person name="Wu L."/>
            <person name="Ma J."/>
        </authorList>
    </citation>
    <scope>NUCLEOTIDE SEQUENCE [LARGE SCALE GENOMIC DNA]</scope>
    <source>
        <strain evidence="4">JCM 18326</strain>
    </source>
</reference>
<evidence type="ECO:0000313" key="3">
    <source>
        <dbReference type="EMBL" id="GAA4824400.1"/>
    </source>
</evidence>
<evidence type="ECO:0000256" key="1">
    <source>
        <dbReference type="SAM" id="Phobius"/>
    </source>
</evidence>
<feature type="transmembrane region" description="Helical" evidence="1">
    <location>
        <begin position="48"/>
        <end position="67"/>
    </location>
</feature>
<keyword evidence="1" id="KW-0472">Membrane</keyword>
<dbReference type="EMBL" id="BAABJX010000011">
    <property type="protein sequence ID" value="GAA4824400.1"/>
    <property type="molecule type" value="Genomic_DNA"/>
</dbReference>
<comment type="caution">
    <text evidence="3">The sequence shown here is derived from an EMBL/GenBank/DDBJ whole genome shotgun (WGS) entry which is preliminary data.</text>
</comment>
<dbReference type="Gene3D" id="3.60.10.10">
    <property type="entry name" value="Endonuclease/exonuclease/phosphatase"/>
    <property type="match status" value="1"/>
</dbReference>
<protein>
    <submittedName>
        <fullName evidence="3">Endonuclease/exonuclease/phosphatase family protein</fullName>
    </submittedName>
</protein>
<keyword evidence="1" id="KW-0812">Transmembrane</keyword>